<feature type="region of interest" description="Disordered" evidence="1">
    <location>
        <begin position="12"/>
        <end position="102"/>
    </location>
</feature>
<feature type="compositionally biased region" description="Acidic residues" evidence="1">
    <location>
        <begin position="77"/>
        <end position="89"/>
    </location>
</feature>
<name>A0AAN8A0N9_9PEZI</name>
<dbReference type="AlphaFoldDB" id="A0AAN8A0N9"/>
<gene>
    <name evidence="2" type="ORF">LTR97_008073</name>
</gene>
<proteinExistence type="predicted"/>
<evidence type="ECO:0000313" key="3">
    <source>
        <dbReference type="Proteomes" id="UP001310594"/>
    </source>
</evidence>
<dbReference type="EMBL" id="JAVRQU010000012">
    <property type="protein sequence ID" value="KAK5696769.1"/>
    <property type="molecule type" value="Genomic_DNA"/>
</dbReference>
<sequence length="143" mass="16127">MLPLRDCVKRFYEGDSANYTTAPANARRQKRARNSLDANEGHLDDTDGHQPPGKLTDDDEPPRKRQPIQITTVEGDDKNEDGSADENEDTGTINEGADEADKDVVVDIADIQNKNNKMTAYAEELMRHKHTYCRRHQSAAYLQ</sequence>
<evidence type="ECO:0000256" key="1">
    <source>
        <dbReference type="SAM" id="MobiDB-lite"/>
    </source>
</evidence>
<dbReference type="Proteomes" id="UP001310594">
    <property type="component" value="Unassembled WGS sequence"/>
</dbReference>
<comment type="caution">
    <text evidence="2">The sequence shown here is derived from an EMBL/GenBank/DDBJ whole genome shotgun (WGS) entry which is preliminary data.</text>
</comment>
<reference evidence="2" key="1">
    <citation type="submission" date="2023-08" db="EMBL/GenBank/DDBJ databases">
        <title>Black Yeasts Isolated from many extreme environments.</title>
        <authorList>
            <person name="Coleine C."/>
            <person name="Stajich J.E."/>
            <person name="Selbmann L."/>
        </authorList>
    </citation>
    <scope>NUCLEOTIDE SEQUENCE</scope>
    <source>
        <strain evidence="2">CCFEE 5810</strain>
    </source>
</reference>
<protein>
    <submittedName>
        <fullName evidence="2">Uncharacterized protein</fullName>
    </submittedName>
</protein>
<evidence type="ECO:0000313" key="2">
    <source>
        <dbReference type="EMBL" id="KAK5696769.1"/>
    </source>
</evidence>
<accession>A0AAN8A0N9</accession>
<feature type="compositionally biased region" description="Basic and acidic residues" evidence="1">
    <location>
        <begin position="39"/>
        <end position="48"/>
    </location>
</feature>
<organism evidence="2 3">
    <name type="scientific">Elasticomyces elasticus</name>
    <dbReference type="NCBI Taxonomy" id="574655"/>
    <lineage>
        <taxon>Eukaryota</taxon>
        <taxon>Fungi</taxon>
        <taxon>Dikarya</taxon>
        <taxon>Ascomycota</taxon>
        <taxon>Pezizomycotina</taxon>
        <taxon>Dothideomycetes</taxon>
        <taxon>Dothideomycetidae</taxon>
        <taxon>Mycosphaerellales</taxon>
        <taxon>Teratosphaeriaceae</taxon>
        <taxon>Elasticomyces</taxon>
    </lineage>
</organism>